<name>A0ABD6C5T5_9EURY</name>
<comment type="caution">
    <text evidence="1">The sequence shown here is derived from an EMBL/GenBank/DDBJ whole genome shotgun (WGS) entry which is preliminary data.</text>
</comment>
<reference evidence="1 2" key="1">
    <citation type="journal article" date="2019" name="Int. J. Syst. Evol. Microbiol.">
        <title>The Global Catalogue of Microorganisms (GCM) 10K type strain sequencing project: providing services to taxonomists for standard genome sequencing and annotation.</title>
        <authorList>
            <consortium name="The Broad Institute Genomics Platform"/>
            <consortium name="The Broad Institute Genome Sequencing Center for Infectious Disease"/>
            <person name="Wu L."/>
            <person name="Ma J."/>
        </authorList>
    </citation>
    <scope>NUCLEOTIDE SEQUENCE [LARGE SCALE GENOMIC DNA]</scope>
    <source>
        <strain evidence="1 2">CGMCC 1.12125</strain>
    </source>
</reference>
<dbReference type="Proteomes" id="UP001597119">
    <property type="component" value="Unassembled WGS sequence"/>
</dbReference>
<dbReference type="AlphaFoldDB" id="A0ABD6C5T5"/>
<sequence>MRFRQGDFERIRAVLDDTDADEPLTAREILDVMEEHGEEFDSAHRIATVLGRRAETDDVEVIREQPYRYRFQDGT</sequence>
<dbReference type="RefSeq" id="WP_247377389.1">
    <property type="nucleotide sequence ID" value="NZ_JALLGV010000003.1"/>
</dbReference>
<dbReference type="EMBL" id="JBHUDJ010000001">
    <property type="protein sequence ID" value="MFD1585647.1"/>
    <property type="molecule type" value="Genomic_DNA"/>
</dbReference>
<evidence type="ECO:0000313" key="1">
    <source>
        <dbReference type="EMBL" id="MFD1585647.1"/>
    </source>
</evidence>
<proteinExistence type="predicted"/>
<gene>
    <name evidence="1" type="ORF">ACFR9U_01530</name>
</gene>
<protein>
    <submittedName>
        <fullName evidence="1">Uncharacterized protein</fullName>
    </submittedName>
</protein>
<organism evidence="1 2">
    <name type="scientific">Halorientalis brevis</name>
    <dbReference type="NCBI Taxonomy" id="1126241"/>
    <lineage>
        <taxon>Archaea</taxon>
        <taxon>Methanobacteriati</taxon>
        <taxon>Methanobacteriota</taxon>
        <taxon>Stenosarchaea group</taxon>
        <taxon>Halobacteria</taxon>
        <taxon>Halobacteriales</taxon>
        <taxon>Haloarculaceae</taxon>
        <taxon>Halorientalis</taxon>
    </lineage>
</organism>
<accession>A0ABD6C5T5</accession>
<keyword evidence="2" id="KW-1185">Reference proteome</keyword>
<evidence type="ECO:0000313" key="2">
    <source>
        <dbReference type="Proteomes" id="UP001597119"/>
    </source>
</evidence>